<keyword evidence="2" id="KW-0472">Membrane</keyword>
<dbReference type="GO" id="GO:0005509">
    <property type="term" value="F:calcium ion binding"/>
    <property type="evidence" value="ECO:0007669"/>
    <property type="project" value="InterPro"/>
</dbReference>
<comment type="caution">
    <text evidence="5">The sequence shown here is derived from an EMBL/GenBank/DDBJ whole genome shotgun (WGS) entry which is preliminary data.</text>
</comment>
<dbReference type="Proteomes" id="UP000580681">
    <property type="component" value="Unassembled WGS sequence"/>
</dbReference>
<evidence type="ECO:0000256" key="1">
    <source>
        <dbReference type="ARBA" id="ARBA00004370"/>
    </source>
</evidence>
<dbReference type="Pfam" id="PF08266">
    <property type="entry name" value="Cadherin_2"/>
    <property type="match status" value="1"/>
</dbReference>
<dbReference type="CDD" id="cd11304">
    <property type="entry name" value="Cadherin_repeat"/>
    <property type="match status" value="1"/>
</dbReference>
<gene>
    <name evidence="5" type="primary">Pcdhga4_1</name>
    <name evidence="5" type="ORF">EMBFUC_R14926</name>
</gene>
<dbReference type="Gene3D" id="2.60.40.60">
    <property type="entry name" value="Cadherins"/>
    <property type="match status" value="1"/>
</dbReference>
<keyword evidence="6" id="KW-1185">Reference proteome</keyword>
<organism evidence="5 6">
    <name type="scientific">Emberiza fucata</name>
    <dbReference type="NCBI Taxonomy" id="337179"/>
    <lineage>
        <taxon>Eukaryota</taxon>
        <taxon>Metazoa</taxon>
        <taxon>Chordata</taxon>
        <taxon>Craniata</taxon>
        <taxon>Vertebrata</taxon>
        <taxon>Euteleostomi</taxon>
        <taxon>Archelosauria</taxon>
        <taxon>Archosauria</taxon>
        <taxon>Dinosauria</taxon>
        <taxon>Saurischia</taxon>
        <taxon>Theropoda</taxon>
        <taxon>Coelurosauria</taxon>
        <taxon>Aves</taxon>
        <taxon>Neognathae</taxon>
        <taxon>Neoaves</taxon>
        <taxon>Telluraves</taxon>
        <taxon>Australaves</taxon>
        <taxon>Passeriformes</taxon>
        <taxon>Passeroidea</taxon>
        <taxon>Fringillidae</taxon>
        <taxon>Emberizinae</taxon>
        <taxon>Emberizini</taxon>
        <taxon>Emberiza</taxon>
    </lineage>
</organism>
<dbReference type="SUPFAM" id="SSF49313">
    <property type="entry name" value="Cadherin-like"/>
    <property type="match status" value="1"/>
</dbReference>
<dbReference type="PANTHER" id="PTHR24028">
    <property type="entry name" value="CADHERIN-87A"/>
    <property type="match status" value="1"/>
</dbReference>
<evidence type="ECO:0000259" key="4">
    <source>
        <dbReference type="Pfam" id="PF08266"/>
    </source>
</evidence>
<dbReference type="EMBL" id="VYZJ01009278">
    <property type="protein sequence ID" value="NWR26433.1"/>
    <property type="molecule type" value="Genomic_DNA"/>
</dbReference>
<reference evidence="5 6" key="1">
    <citation type="submission" date="2019-09" db="EMBL/GenBank/DDBJ databases">
        <title>Bird 10,000 Genomes (B10K) Project - Family phase.</title>
        <authorList>
            <person name="Zhang G."/>
        </authorList>
    </citation>
    <scope>NUCLEOTIDE SEQUENCE [LARGE SCALE GENOMIC DNA]</scope>
    <source>
        <strain evidence="5">B10K-DU-015-11</strain>
        <tissue evidence="5">Mixed tissue sample</tissue>
    </source>
</reference>
<dbReference type="AlphaFoldDB" id="A0A7K4VWM9"/>
<evidence type="ECO:0000313" key="6">
    <source>
        <dbReference type="Proteomes" id="UP000580681"/>
    </source>
</evidence>
<accession>A0A7K4VWM9</accession>
<evidence type="ECO:0000313" key="5">
    <source>
        <dbReference type="EMBL" id="NWR26433.1"/>
    </source>
</evidence>
<sequence>VAKDLGLQLPALSDRGVRIVSEGRTQYFALHGKTGHLVTAERIDREQLCERVQQCVLRCELIVEGEM</sequence>
<feature type="non-terminal residue" evidence="5">
    <location>
        <position position="1"/>
    </location>
</feature>
<dbReference type="GO" id="GO:0005886">
    <property type="term" value="C:plasma membrane"/>
    <property type="evidence" value="ECO:0007669"/>
    <property type="project" value="TreeGrafter"/>
</dbReference>
<dbReference type="InterPro" id="IPR013164">
    <property type="entry name" value="Cadherin_N"/>
</dbReference>
<evidence type="ECO:0000256" key="3">
    <source>
        <dbReference type="ARBA" id="ARBA00023180"/>
    </source>
</evidence>
<name>A0A7K4VWM9_9EMBE</name>
<protein>
    <submittedName>
        <fullName evidence="5">PCDG4 protein</fullName>
    </submittedName>
</protein>
<dbReference type="GO" id="GO:0007155">
    <property type="term" value="P:cell adhesion"/>
    <property type="evidence" value="ECO:0007669"/>
    <property type="project" value="TreeGrafter"/>
</dbReference>
<dbReference type="InterPro" id="IPR050174">
    <property type="entry name" value="Protocadherin/Cadherin-CA"/>
</dbReference>
<dbReference type="PANTHER" id="PTHR24028:SF234">
    <property type="entry name" value="PROTOCADHERIN GAMMA-A3"/>
    <property type="match status" value="1"/>
</dbReference>
<dbReference type="InterPro" id="IPR015919">
    <property type="entry name" value="Cadherin-like_sf"/>
</dbReference>
<comment type="subcellular location">
    <subcellularLocation>
        <location evidence="1">Membrane</location>
    </subcellularLocation>
</comment>
<feature type="non-terminal residue" evidence="5">
    <location>
        <position position="67"/>
    </location>
</feature>
<feature type="domain" description="Cadherin N-terminal" evidence="4">
    <location>
        <begin position="1"/>
        <end position="64"/>
    </location>
</feature>
<keyword evidence="3" id="KW-0325">Glycoprotein</keyword>
<evidence type="ECO:0000256" key="2">
    <source>
        <dbReference type="ARBA" id="ARBA00023136"/>
    </source>
</evidence>
<proteinExistence type="predicted"/>